<accession>X1PCQ9</accession>
<protein>
    <submittedName>
        <fullName evidence="1">Uncharacterized protein</fullName>
    </submittedName>
</protein>
<dbReference type="EMBL" id="BARV01026379">
    <property type="protein sequence ID" value="GAI40256.1"/>
    <property type="molecule type" value="Genomic_DNA"/>
</dbReference>
<evidence type="ECO:0000313" key="1">
    <source>
        <dbReference type="EMBL" id="GAI40256.1"/>
    </source>
</evidence>
<organism evidence="1">
    <name type="scientific">marine sediment metagenome</name>
    <dbReference type="NCBI Taxonomy" id="412755"/>
    <lineage>
        <taxon>unclassified sequences</taxon>
        <taxon>metagenomes</taxon>
        <taxon>ecological metagenomes</taxon>
    </lineage>
</organism>
<dbReference type="AlphaFoldDB" id="X1PCQ9"/>
<reference evidence="1" key="1">
    <citation type="journal article" date="2014" name="Front. Microbiol.">
        <title>High frequency of phylogenetically diverse reductive dehalogenase-homologous genes in deep subseafloor sedimentary metagenomes.</title>
        <authorList>
            <person name="Kawai M."/>
            <person name="Futagami T."/>
            <person name="Toyoda A."/>
            <person name="Takaki Y."/>
            <person name="Nishi S."/>
            <person name="Hori S."/>
            <person name="Arai W."/>
            <person name="Tsubouchi T."/>
            <person name="Morono Y."/>
            <person name="Uchiyama I."/>
            <person name="Ito T."/>
            <person name="Fujiyama A."/>
            <person name="Inagaki F."/>
            <person name="Takami H."/>
        </authorList>
    </citation>
    <scope>NUCLEOTIDE SEQUENCE</scope>
    <source>
        <strain evidence="1">Expedition CK06-06</strain>
    </source>
</reference>
<proteinExistence type="predicted"/>
<sequence length="68" mass="6829">MILAGCWLAIGAEVAAPVTDEYSVNRGAAGRAEFTTEAVGNLKVEVGCPSFPTGAKVGICAGTLITDS</sequence>
<name>X1PCQ9_9ZZZZ</name>
<comment type="caution">
    <text evidence="1">The sequence shown here is derived from an EMBL/GenBank/DDBJ whole genome shotgun (WGS) entry which is preliminary data.</text>
</comment>
<gene>
    <name evidence="1" type="ORF">S06H3_42633</name>
</gene>